<protein>
    <submittedName>
        <fullName evidence="2">Uncharacterized protein</fullName>
    </submittedName>
</protein>
<feature type="non-terminal residue" evidence="2">
    <location>
        <position position="1"/>
    </location>
</feature>
<dbReference type="Proteomes" id="UP001328107">
    <property type="component" value="Unassembled WGS sequence"/>
</dbReference>
<sequence length="113" mass="13396">IYLDIDALSCFEEHEYGGDTVEGVVRTLHLDRLTIRPIVGQLDGLFSLALIPFDIRRFDYERFPVSNRLLRLYRVDFSRLSQRRFLSYFLLLFFVSLSFFLLSIAFFLLLSFL</sequence>
<evidence type="ECO:0000313" key="2">
    <source>
        <dbReference type="EMBL" id="GMR54045.1"/>
    </source>
</evidence>
<name>A0AAN5I7H3_9BILA</name>
<feature type="transmembrane region" description="Helical" evidence="1">
    <location>
        <begin position="88"/>
        <end position="112"/>
    </location>
</feature>
<keyword evidence="1" id="KW-0472">Membrane</keyword>
<organism evidence="2 3">
    <name type="scientific">Pristionchus mayeri</name>
    <dbReference type="NCBI Taxonomy" id="1317129"/>
    <lineage>
        <taxon>Eukaryota</taxon>
        <taxon>Metazoa</taxon>
        <taxon>Ecdysozoa</taxon>
        <taxon>Nematoda</taxon>
        <taxon>Chromadorea</taxon>
        <taxon>Rhabditida</taxon>
        <taxon>Rhabditina</taxon>
        <taxon>Diplogasteromorpha</taxon>
        <taxon>Diplogasteroidea</taxon>
        <taxon>Neodiplogasteridae</taxon>
        <taxon>Pristionchus</taxon>
    </lineage>
</organism>
<keyword evidence="1" id="KW-1133">Transmembrane helix</keyword>
<reference evidence="3" key="1">
    <citation type="submission" date="2022-10" db="EMBL/GenBank/DDBJ databases">
        <title>Genome assembly of Pristionchus species.</title>
        <authorList>
            <person name="Yoshida K."/>
            <person name="Sommer R.J."/>
        </authorList>
    </citation>
    <scope>NUCLEOTIDE SEQUENCE [LARGE SCALE GENOMIC DNA]</scope>
    <source>
        <strain evidence="3">RS5460</strain>
    </source>
</reference>
<dbReference type="EMBL" id="BTRK01000005">
    <property type="protein sequence ID" value="GMR54045.1"/>
    <property type="molecule type" value="Genomic_DNA"/>
</dbReference>
<gene>
    <name evidence="2" type="ORF">PMAYCL1PPCAC_24240</name>
</gene>
<keyword evidence="1" id="KW-0812">Transmembrane</keyword>
<comment type="caution">
    <text evidence="2">The sequence shown here is derived from an EMBL/GenBank/DDBJ whole genome shotgun (WGS) entry which is preliminary data.</text>
</comment>
<evidence type="ECO:0000256" key="1">
    <source>
        <dbReference type="SAM" id="Phobius"/>
    </source>
</evidence>
<feature type="non-terminal residue" evidence="2">
    <location>
        <position position="113"/>
    </location>
</feature>
<proteinExistence type="predicted"/>
<accession>A0AAN5I7H3</accession>
<dbReference type="AlphaFoldDB" id="A0AAN5I7H3"/>
<evidence type="ECO:0000313" key="3">
    <source>
        <dbReference type="Proteomes" id="UP001328107"/>
    </source>
</evidence>
<keyword evidence="3" id="KW-1185">Reference proteome</keyword>